<organism evidence="2 3">
    <name type="scientific">Paracoccidioides brasiliensis</name>
    <dbReference type="NCBI Taxonomy" id="121759"/>
    <lineage>
        <taxon>Eukaryota</taxon>
        <taxon>Fungi</taxon>
        <taxon>Dikarya</taxon>
        <taxon>Ascomycota</taxon>
        <taxon>Pezizomycotina</taxon>
        <taxon>Eurotiomycetes</taxon>
        <taxon>Eurotiomycetidae</taxon>
        <taxon>Onygenales</taxon>
        <taxon>Ajellomycetaceae</taxon>
        <taxon>Paracoccidioides</taxon>
    </lineage>
</organism>
<dbReference type="EMBL" id="LZYO01000297">
    <property type="protein sequence ID" value="ODH20026.1"/>
    <property type="molecule type" value="Genomic_DNA"/>
</dbReference>
<dbReference type="Proteomes" id="UP000242814">
    <property type="component" value="Unassembled WGS sequence"/>
</dbReference>
<sequence length="241" mass="26182">MKLATLLVSAAAAVLAAPSSSPAEGIAARQNDLIYPHRTFRYWVQTGALKEDPQDQLLVVKNGIAADETTTIVTFEVSPELKGRRCKLLFDLWPRDVSTGSKQADVFTVINPPTHDFSAETVSKWRPAALAETQRSRDIHQGRISVNVPGSAVWIQSFQGYPEFDCPAGKLFALEYVGVNDEVAIRWDIGVTGPRIAPMPSAVTGKFRNLGSVIGREKFSASSALKSLSMLSSACRTVNFS</sequence>
<keyword evidence="1" id="KW-0732">Signal</keyword>
<accession>A0A1D2J8P9</accession>
<feature type="signal peptide" evidence="1">
    <location>
        <begin position="1"/>
        <end position="16"/>
    </location>
</feature>
<protein>
    <recommendedName>
        <fullName evidence="4">Ubiquitin 3 binding protein But2 C-terminal domain-containing protein</fullName>
    </recommendedName>
</protein>
<dbReference type="VEuPathDB" id="FungiDB:PABG_06021"/>
<evidence type="ECO:0000313" key="2">
    <source>
        <dbReference type="EMBL" id="ODH20026.1"/>
    </source>
</evidence>
<evidence type="ECO:0000313" key="3">
    <source>
        <dbReference type="Proteomes" id="UP000242814"/>
    </source>
</evidence>
<evidence type="ECO:0000256" key="1">
    <source>
        <dbReference type="SAM" id="SignalP"/>
    </source>
</evidence>
<dbReference type="AlphaFoldDB" id="A0A1D2J8P9"/>
<name>A0A1D2J8P9_PARBR</name>
<dbReference type="VEuPathDB" id="FungiDB:PADG_06693"/>
<feature type="chain" id="PRO_5008902314" description="Ubiquitin 3 binding protein But2 C-terminal domain-containing protein" evidence="1">
    <location>
        <begin position="17"/>
        <end position="241"/>
    </location>
</feature>
<gene>
    <name evidence="2" type="ORF">ACO22_06005</name>
</gene>
<evidence type="ECO:0008006" key="4">
    <source>
        <dbReference type="Google" id="ProtNLM"/>
    </source>
</evidence>
<comment type="caution">
    <text evidence="2">The sequence shown here is derived from an EMBL/GenBank/DDBJ whole genome shotgun (WGS) entry which is preliminary data.</text>
</comment>
<proteinExistence type="predicted"/>
<reference evidence="2 3" key="1">
    <citation type="submission" date="2016-06" db="EMBL/GenBank/DDBJ databases">
        <authorList>
            <person name="Kjaerup R.B."/>
            <person name="Dalgaard T.S."/>
            <person name="Juul-Madsen H.R."/>
        </authorList>
    </citation>
    <scope>NUCLEOTIDE SEQUENCE [LARGE SCALE GENOMIC DNA]</scope>
    <source>
        <strain evidence="2 3">Pb300</strain>
    </source>
</reference>